<gene>
    <name evidence="2" type="ORF">AOZ06_30685</name>
</gene>
<protein>
    <submittedName>
        <fullName evidence="2">Uncharacterized protein</fullName>
    </submittedName>
</protein>
<dbReference type="AlphaFoldDB" id="A0A0N9I7F5"/>
<keyword evidence="3" id="KW-1185">Reference proteome</keyword>
<evidence type="ECO:0000313" key="2">
    <source>
        <dbReference type="EMBL" id="ALG10683.1"/>
    </source>
</evidence>
<dbReference type="EMBL" id="CP012752">
    <property type="protein sequence ID" value="ALG10683.1"/>
    <property type="molecule type" value="Genomic_DNA"/>
</dbReference>
<dbReference type="KEGG" id="kphy:AOZ06_30685"/>
<organism evidence="2 3">
    <name type="scientific">Kibdelosporangium phytohabitans</name>
    <dbReference type="NCBI Taxonomy" id="860235"/>
    <lineage>
        <taxon>Bacteria</taxon>
        <taxon>Bacillati</taxon>
        <taxon>Actinomycetota</taxon>
        <taxon>Actinomycetes</taxon>
        <taxon>Pseudonocardiales</taxon>
        <taxon>Pseudonocardiaceae</taxon>
        <taxon>Kibdelosporangium</taxon>
    </lineage>
</organism>
<sequence>MTTEGARGREQGSSRPVGPARSDDEILAANEQLLELNTKIRTLEHCVVLARRRRHRAVASNVFGPVLPLLL</sequence>
<dbReference type="Proteomes" id="UP000063699">
    <property type="component" value="Chromosome"/>
</dbReference>
<feature type="compositionally biased region" description="Basic and acidic residues" evidence="1">
    <location>
        <begin position="1"/>
        <end position="12"/>
    </location>
</feature>
<accession>A0A0N9I7F5</accession>
<feature type="region of interest" description="Disordered" evidence="1">
    <location>
        <begin position="1"/>
        <end position="23"/>
    </location>
</feature>
<evidence type="ECO:0000256" key="1">
    <source>
        <dbReference type="SAM" id="MobiDB-lite"/>
    </source>
</evidence>
<name>A0A0N9I7F5_9PSEU</name>
<evidence type="ECO:0000313" key="3">
    <source>
        <dbReference type="Proteomes" id="UP000063699"/>
    </source>
</evidence>
<reference evidence="2 3" key="1">
    <citation type="submission" date="2015-07" db="EMBL/GenBank/DDBJ databases">
        <title>Genome sequencing of Kibdelosporangium phytohabitans.</title>
        <authorList>
            <person name="Qin S."/>
            <person name="Xing K."/>
        </authorList>
    </citation>
    <scope>NUCLEOTIDE SEQUENCE [LARGE SCALE GENOMIC DNA]</scope>
    <source>
        <strain evidence="2 3">KLBMP1111</strain>
    </source>
</reference>
<proteinExistence type="predicted"/>